<proteinExistence type="predicted"/>
<accession>A0ABT7IPW1</accession>
<sequence>MLSKLGEIERSLKHLLLTDRRAWVASFRMMEEVKKQQLWKPGYSSFSNWLSTISEATRIHISVLWDRLFAGEYYLRFEAREARAGRSAPSLEKARLGVEKLKYIFRIAGGSAERERDLMAKASEGILTGTALRQTWKMEREERRLSGRAVGFANGYERRNAELKPDTVSEAPLSPRTDLILALARTPSWLPGSSIKPYFQDGYELFSELAVAPGRAFVPRFDALAAESVTTRETGRVALHGFAVCASTQDLERLQNLRAQLDFVDFYWLAATEKALESLGTLPDSWDAAGILALTDQGTLTVKKNASALHPLLRSVALEAVLFQSIKKVRDTAAGKKWSSRQPLP</sequence>
<name>A0ABT7IPW1_9BURK</name>
<protein>
    <submittedName>
        <fullName evidence="1">Uncharacterized protein</fullName>
    </submittedName>
</protein>
<reference evidence="1" key="1">
    <citation type="submission" date="2023-03" db="EMBL/GenBank/DDBJ databases">
        <title>Mesosutterella sp. nov. isolated from porcine feces.</title>
        <authorList>
            <person name="Yu S."/>
        </authorList>
    </citation>
    <scope>NUCLEOTIDE SEQUENCE</scope>
    <source>
        <strain evidence="1">AGMB02718</strain>
    </source>
</reference>
<evidence type="ECO:0000313" key="2">
    <source>
        <dbReference type="Proteomes" id="UP001165481"/>
    </source>
</evidence>
<dbReference type="EMBL" id="JAKZJU020000002">
    <property type="protein sequence ID" value="MDL2060433.1"/>
    <property type="molecule type" value="Genomic_DNA"/>
</dbReference>
<dbReference type="Proteomes" id="UP001165481">
    <property type="component" value="Unassembled WGS sequence"/>
</dbReference>
<comment type="caution">
    <text evidence="1">The sequence shown here is derived from an EMBL/GenBank/DDBJ whole genome shotgun (WGS) entry which is preliminary data.</text>
</comment>
<gene>
    <name evidence="1" type="ORF">MUN46_010845</name>
</gene>
<organism evidence="1 2">
    <name type="scientific">Mesosutterella faecium</name>
    <dbReference type="NCBI Taxonomy" id="2925194"/>
    <lineage>
        <taxon>Bacteria</taxon>
        <taxon>Pseudomonadati</taxon>
        <taxon>Pseudomonadota</taxon>
        <taxon>Betaproteobacteria</taxon>
        <taxon>Burkholderiales</taxon>
        <taxon>Sutterellaceae</taxon>
        <taxon>Mesosutterella</taxon>
    </lineage>
</organism>
<keyword evidence="2" id="KW-1185">Reference proteome</keyword>
<dbReference type="RefSeq" id="WP_243375949.1">
    <property type="nucleotide sequence ID" value="NZ_JAKZJU020000002.1"/>
</dbReference>
<evidence type="ECO:0000313" key="1">
    <source>
        <dbReference type="EMBL" id="MDL2060433.1"/>
    </source>
</evidence>